<proteinExistence type="inferred from homology"/>
<keyword evidence="4" id="KW-0255">Endonuclease</keyword>
<dbReference type="InterPro" id="IPR018593">
    <property type="entry name" value="tRNA-endonuc_su_Sen15"/>
</dbReference>
<evidence type="ECO:0000256" key="2">
    <source>
        <dbReference type="ARBA" id="ARBA00022694"/>
    </source>
</evidence>
<dbReference type="AlphaFoldDB" id="A0A4P9VU57"/>
<dbReference type="Proteomes" id="UP000269721">
    <property type="component" value="Unassembled WGS sequence"/>
</dbReference>
<accession>A0A4P9VU57</accession>
<keyword evidence="4" id="KW-0378">Hydrolase</keyword>
<dbReference type="Gene3D" id="3.40.1350.10">
    <property type="match status" value="1"/>
</dbReference>
<comment type="similarity">
    <text evidence="1">Belongs to the SEN15 family.</text>
</comment>
<dbReference type="OrthoDB" id="10002170at2759"/>
<dbReference type="InterPro" id="IPR036167">
    <property type="entry name" value="tRNA_intron_Endo_cat-like_sf"/>
</dbReference>
<dbReference type="EMBL" id="ML001661">
    <property type="protein sequence ID" value="RKO83099.1"/>
    <property type="molecule type" value="Genomic_DNA"/>
</dbReference>
<feature type="domain" description="tRNA-splicing endonuclease subunit Sen15" evidence="3">
    <location>
        <begin position="140"/>
        <end position="167"/>
    </location>
</feature>
<dbReference type="GO" id="GO:0003676">
    <property type="term" value="F:nucleic acid binding"/>
    <property type="evidence" value="ECO:0007669"/>
    <property type="project" value="InterPro"/>
</dbReference>
<evidence type="ECO:0000259" key="3">
    <source>
        <dbReference type="Pfam" id="PF09631"/>
    </source>
</evidence>
<evidence type="ECO:0000313" key="4">
    <source>
        <dbReference type="EMBL" id="RKO83099.1"/>
    </source>
</evidence>
<evidence type="ECO:0000256" key="1">
    <source>
        <dbReference type="ARBA" id="ARBA00006091"/>
    </source>
</evidence>
<name>A0A4P9VU57_9FUNG</name>
<dbReference type="InterPro" id="IPR011856">
    <property type="entry name" value="tRNA_endonuc-like_dom_sf"/>
</dbReference>
<organism evidence="4 5">
    <name type="scientific">Blyttiomyces helicus</name>
    <dbReference type="NCBI Taxonomy" id="388810"/>
    <lineage>
        <taxon>Eukaryota</taxon>
        <taxon>Fungi</taxon>
        <taxon>Fungi incertae sedis</taxon>
        <taxon>Chytridiomycota</taxon>
        <taxon>Chytridiomycota incertae sedis</taxon>
        <taxon>Chytridiomycetes</taxon>
        <taxon>Chytridiomycetes incertae sedis</taxon>
        <taxon>Blyttiomyces</taxon>
    </lineage>
</organism>
<keyword evidence="4" id="KW-0540">Nuclease</keyword>
<feature type="domain" description="tRNA-splicing endonuclease subunit Sen15" evidence="3">
    <location>
        <begin position="27"/>
        <end position="106"/>
    </location>
</feature>
<dbReference type="SUPFAM" id="SSF53032">
    <property type="entry name" value="tRNA-intron endonuclease catalytic domain-like"/>
    <property type="match status" value="1"/>
</dbReference>
<sequence>MERHPKFKDVLDAAASAPKHLQRLAFQVYLDLLLAKDWDVVNLQYVEAIDKIVLRGKRELQALFLNQSFRYCAQEEEHLMIPMDTDELWSVNSLKEWFSKLSAINEPPRAPERYENPNIGIDGGTGFDRRHFANHLRVLPVSFVMSVVSSDSTVVYYHMHRGLVAPSE</sequence>
<reference evidence="5" key="1">
    <citation type="journal article" date="2018" name="Nat. Microbiol.">
        <title>Leveraging single-cell genomics to expand the fungal tree of life.</title>
        <authorList>
            <person name="Ahrendt S.R."/>
            <person name="Quandt C.A."/>
            <person name="Ciobanu D."/>
            <person name="Clum A."/>
            <person name="Salamov A."/>
            <person name="Andreopoulos B."/>
            <person name="Cheng J.F."/>
            <person name="Woyke T."/>
            <person name="Pelin A."/>
            <person name="Henrissat B."/>
            <person name="Reynolds N.K."/>
            <person name="Benny G.L."/>
            <person name="Smith M.E."/>
            <person name="James T.Y."/>
            <person name="Grigoriev I.V."/>
        </authorList>
    </citation>
    <scope>NUCLEOTIDE SEQUENCE [LARGE SCALE GENOMIC DNA]</scope>
</reference>
<dbReference type="PANTHER" id="PTHR28582:SF1">
    <property type="entry name" value="TRNA-SPLICING ENDONUCLEASE SUBUNIT SEN15"/>
    <property type="match status" value="1"/>
</dbReference>
<keyword evidence="2" id="KW-0819">tRNA processing</keyword>
<dbReference type="GO" id="GO:0006388">
    <property type="term" value="P:tRNA splicing, via endonucleolytic cleavage and ligation"/>
    <property type="evidence" value="ECO:0007669"/>
    <property type="project" value="InterPro"/>
</dbReference>
<keyword evidence="5" id="KW-1185">Reference proteome</keyword>
<dbReference type="Pfam" id="PF09631">
    <property type="entry name" value="Sen15"/>
    <property type="match status" value="2"/>
</dbReference>
<dbReference type="GO" id="GO:0004519">
    <property type="term" value="F:endonuclease activity"/>
    <property type="evidence" value="ECO:0007669"/>
    <property type="project" value="UniProtKB-KW"/>
</dbReference>
<dbReference type="GO" id="GO:0005634">
    <property type="term" value="C:nucleus"/>
    <property type="evidence" value="ECO:0007669"/>
    <property type="project" value="UniProtKB-ARBA"/>
</dbReference>
<dbReference type="PANTHER" id="PTHR28582">
    <property type="entry name" value="TRNA-SPLICING ENDONUCLEASE SUBUNIT SEN15"/>
    <property type="match status" value="1"/>
</dbReference>
<evidence type="ECO:0000313" key="5">
    <source>
        <dbReference type="Proteomes" id="UP000269721"/>
    </source>
</evidence>
<protein>
    <submittedName>
        <fullName evidence="4">tRNA intron endonuclease</fullName>
    </submittedName>
</protein>
<gene>
    <name evidence="4" type="ORF">BDK51DRAFT_38135</name>
</gene>